<evidence type="ECO:0000256" key="4">
    <source>
        <dbReference type="ARBA" id="ARBA00022801"/>
    </source>
</evidence>
<dbReference type="AlphaFoldDB" id="A0A5N5QGH7"/>
<dbReference type="PANTHER" id="PTHR31884:SF1">
    <property type="entry name" value="POLYGALACTURONASE"/>
    <property type="match status" value="1"/>
</dbReference>
<dbReference type="InterPro" id="IPR012334">
    <property type="entry name" value="Pectin_lyas_fold"/>
</dbReference>
<dbReference type="Gene3D" id="2.160.20.10">
    <property type="entry name" value="Single-stranded right-handed beta-helix, Pectin lyase-like"/>
    <property type="match status" value="1"/>
</dbReference>
<dbReference type="PANTHER" id="PTHR31884">
    <property type="entry name" value="POLYGALACTURONASE"/>
    <property type="match status" value="1"/>
</dbReference>
<evidence type="ECO:0000256" key="7">
    <source>
        <dbReference type="RuleBase" id="RU361169"/>
    </source>
</evidence>
<keyword evidence="2 8" id="KW-0732">Signal</keyword>
<dbReference type="GO" id="GO:0004650">
    <property type="term" value="F:polygalacturonase activity"/>
    <property type="evidence" value="ECO:0007669"/>
    <property type="project" value="InterPro"/>
</dbReference>
<feature type="chain" id="PRO_5024359322" description="Effector protein" evidence="8">
    <location>
        <begin position="16"/>
        <end position="139"/>
    </location>
</feature>
<gene>
    <name evidence="9" type="ORF">CTheo_5914</name>
</gene>
<dbReference type="InterPro" id="IPR000743">
    <property type="entry name" value="Glyco_hydro_28"/>
</dbReference>
<evidence type="ECO:0008006" key="11">
    <source>
        <dbReference type="Google" id="ProtNLM"/>
    </source>
</evidence>
<sequence>MRTTTTAFLLSLTHAILVSPAERCTGSILLLNNIADAIKCTIININSFTVPASKTFQVDVLSGATVNLLGDVTFGVTAWSGPLFMLTGTGVTFNGNGKTFNGQGEQYWDGLGELGSTKPHPMMKWVNLWALLVTSPNLN</sequence>
<dbReference type="Pfam" id="PF00295">
    <property type="entry name" value="Glyco_hydro_28"/>
    <property type="match status" value="1"/>
</dbReference>
<evidence type="ECO:0000256" key="1">
    <source>
        <dbReference type="ARBA" id="ARBA00008834"/>
    </source>
</evidence>
<feature type="signal peptide" evidence="8">
    <location>
        <begin position="1"/>
        <end position="15"/>
    </location>
</feature>
<dbReference type="OrthoDB" id="1546079at2759"/>
<dbReference type="Proteomes" id="UP000383932">
    <property type="component" value="Unassembled WGS sequence"/>
</dbReference>
<evidence type="ECO:0000313" key="10">
    <source>
        <dbReference type="Proteomes" id="UP000383932"/>
    </source>
</evidence>
<dbReference type="GO" id="GO:0045490">
    <property type="term" value="P:pectin catabolic process"/>
    <property type="evidence" value="ECO:0007669"/>
    <property type="project" value="TreeGrafter"/>
</dbReference>
<evidence type="ECO:0000256" key="2">
    <source>
        <dbReference type="ARBA" id="ARBA00022729"/>
    </source>
</evidence>
<evidence type="ECO:0000256" key="6">
    <source>
        <dbReference type="ARBA" id="ARBA00023316"/>
    </source>
</evidence>
<dbReference type="InterPro" id="IPR050434">
    <property type="entry name" value="Glycosyl_hydrlase_28"/>
</dbReference>
<dbReference type="SUPFAM" id="SSF51126">
    <property type="entry name" value="Pectin lyase-like"/>
    <property type="match status" value="1"/>
</dbReference>
<keyword evidence="4 7" id="KW-0378">Hydrolase</keyword>
<evidence type="ECO:0000256" key="3">
    <source>
        <dbReference type="ARBA" id="ARBA00022737"/>
    </source>
</evidence>
<evidence type="ECO:0000256" key="5">
    <source>
        <dbReference type="ARBA" id="ARBA00023295"/>
    </source>
</evidence>
<keyword evidence="3" id="KW-0677">Repeat</keyword>
<keyword evidence="10" id="KW-1185">Reference proteome</keyword>
<keyword evidence="5 7" id="KW-0326">Glycosidase</keyword>
<name>A0A5N5QGH7_9AGAM</name>
<comment type="similarity">
    <text evidence="1 7">Belongs to the glycosyl hydrolase 28 family.</text>
</comment>
<dbReference type="GO" id="GO:0005576">
    <property type="term" value="C:extracellular region"/>
    <property type="evidence" value="ECO:0007669"/>
    <property type="project" value="TreeGrafter"/>
</dbReference>
<dbReference type="EMBL" id="SSOP01000155">
    <property type="protein sequence ID" value="KAB5590633.1"/>
    <property type="molecule type" value="Genomic_DNA"/>
</dbReference>
<protein>
    <recommendedName>
        <fullName evidence="11">Effector protein</fullName>
    </recommendedName>
</protein>
<reference evidence="9 10" key="1">
    <citation type="journal article" date="2019" name="Fungal Biol. Biotechnol.">
        <title>Draft genome sequence of fastidious pathogen Ceratobasidium theobromae, which causes vascular-streak dieback in Theobroma cacao.</title>
        <authorList>
            <person name="Ali S.S."/>
            <person name="Asman A."/>
            <person name="Shao J."/>
            <person name="Firmansyah A.P."/>
            <person name="Susilo A.W."/>
            <person name="Rosmana A."/>
            <person name="McMahon P."/>
            <person name="Junaid M."/>
            <person name="Guest D."/>
            <person name="Kheng T.Y."/>
            <person name="Meinhardt L.W."/>
            <person name="Bailey B.A."/>
        </authorList>
    </citation>
    <scope>NUCLEOTIDE SEQUENCE [LARGE SCALE GENOMIC DNA]</scope>
    <source>
        <strain evidence="9 10">CT2</strain>
    </source>
</reference>
<dbReference type="GO" id="GO:0071555">
    <property type="term" value="P:cell wall organization"/>
    <property type="evidence" value="ECO:0007669"/>
    <property type="project" value="UniProtKB-KW"/>
</dbReference>
<dbReference type="InterPro" id="IPR011050">
    <property type="entry name" value="Pectin_lyase_fold/virulence"/>
</dbReference>
<comment type="caution">
    <text evidence="9">The sequence shown here is derived from an EMBL/GenBank/DDBJ whole genome shotgun (WGS) entry which is preliminary data.</text>
</comment>
<accession>A0A5N5QGH7</accession>
<evidence type="ECO:0000256" key="8">
    <source>
        <dbReference type="SAM" id="SignalP"/>
    </source>
</evidence>
<organism evidence="9 10">
    <name type="scientific">Ceratobasidium theobromae</name>
    <dbReference type="NCBI Taxonomy" id="1582974"/>
    <lineage>
        <taxon>Eukaryota</taxon>
        <taxon>Fungi</taxon>
        <taxon>Dikarya</taxon>
        <taxon>Basidiomycota</taxon>
        <taxon>Agaricomycotina</taxon>
        <taxon>Agaricomycetes</taxon>
        <taxon>Cantharellales</taxon>
        <taxon>Ceratobasidiaceae</taxon>
        <taxon>Ceratobasidium</taxon>
    </lineage>
</organism>
<proteinExistence type="inferred from homology"/>
<keyword evidence="6" id="KW-0961">Cell wall biogenesis/degradation</keyword>
<evidence type="ECO:0000313" key="9">
    <source>
        <dbReference type="EMBL" id="KAB5590633.1"/>
    </source>
</evidence>